<dbReference type="Proteomes" id="UP000664521">
    <property type="component" value="Unassembled WGS sequence"/>
</dbReference>
<evidence type="ECO:0000313" key="1">
    <source>
        <dbReference type="EMBL" id="CAF9926645.1"/>
    </source>
</evidence>
<dbReference type="AlphaFoldDB" id="A0A8H3IT42"/>
<gene>
    <name evidence="1" type="ORF">HETSPECPRED_006380</name>
</gene>
<sequence>MPSLNINVSHSKPRSPLELMHYHLDTNPSSLAKRDRARLMNRCTDSMRGYTFTRSACTRTGGLRSLIILCHDNSGLRAAGHSCALNEFCFDTGFPATQAKAYCVSSDNFFQVPRSEPQRVEGEFGLHFPRARGRRVASALLVDQARRSGLKGAELFELAAWRSGVGGLIGEGDGAERRASAAEIGNSAAAKPLVNRALVGESLLDAVHCANCYDLRLQPLPPETDLLKAKVDIWHAQPGVLYLITIS</sequence>
<accession>A0A8H3IT42</accession>
<dbReference type="EMBL" id="CAJPDS010000042">
    <property type="protein sequence ID" value="CAF9926645.1"/>
    <property type="molecule type" value="Genomic_DNA"/>
</dbReference>
<name>A0A8H3IT42_9LECA</name>
<protein>
    <submittedName>
        <fullName evidence="1">Uncharacterized protein</fullName>
    </submittedName>
</protein>
<proteinExistence type="predicted"/>
<reference evidence="1" key="1">
    <citation type="submission" date="2021-03" db="EMBL/GenBank/DDBJ databases">
        <authorList>
            <person name="Tagirdzhanova G."/>
        </authorList>
    </citation>
    <scope>NUCLEOTIDE SEQUENCE</scope>
</reference>
<organism evidence="1 2">
    <name type="scientific">Heterodermia speciosa</name>
    <dbReference type="NCBI Taxonomy" id="116794"/>
    <lineage>
        <taxon>Eukaryota</taxon>
        <taxon>Fungi</taxon>
        <taxon>Dikarya</taxon>
        <taxon>Ascomycota</taxon>
        <taxon>Pezizomycotina</taxon>
        <taxon>Lecanoromycetes</taxon>
        <taxon>OSLEUM clade</taxon>
        <taxon>Lecanoromycetidae</taxon>
        <taxon>Caliciales</taxon>
        <taxon>Physciaceae</taxon>
        <taxon>Heterodermia</taxon>
    </lineage>
</organism>
<comment type="caution">
    <text evidence="1">The sequence shown here is derived from an EMBL/GenBank/DDBJ whole genome shotgun (WGS) entry which is preliminary data.</text>
</comment>
<dbReference type="OrthoDB" id="10528360at2759"/>
<keyword evidence="2" id="KW-1185">Reference proteome</keyword>
<evidence type="ECO:0000313" key="2">
    <source>
        <dbReference type="Proteomes" id="UP000664521"/>
    </source>
</evidence>